<proteinExistence type="predicted"/>
<evidence type="ECO:0000313" key="8">
    <source>
        <dbReference type="Proteomes" id="UP000006230"/>
    </source>
</evidence>
<feature type="signal peptide" evidence="5">
    <location>
        <begin position="1"/>
        <end position="23"/>
    </location>
</feature>
<reference evidence="7 8" key="1">
    <citation type="journal article" date="2010" name="J. Bacteriol.">
        <title>Genome sequences of Pelagibaca bermudensis HTCC2601T and Maritimibacter alkaliphilus HTCC2654T, the type strains of two marine Roseobacter genera.</title>
        <authorList>
            <person name="Thrash J.C."/>
            <person name="Cho J.C."/>
            <person name="Ferriera S."/>
            <person name="Johnson J."/>
            <person name="Vergin K.L."/>
            <person name="Giovannoni S.J."/>
        </authorList>
    </citation>
    <scope>NUCLEOTIDE SEQUENCE [LARGE SCALE GENOMIC DNA]</scope>
    <source>
        <strain evidence="8">DSM 26914 / JCM 13377 / KCTC 12554 / HTCC2601</strain>
    </source>
</reference>
<accession>Q0FI03</accession>
<dbReference type="PANTHER" id="PTHR30329">
    <property type="entry name" value="STATOR ELEMENT OF FLAGELLAR MOTOR COMPLEX"/>
    <property type="match status" value="1"/>
</dbReference>
<feature type="chain" id="PRO_5004171689" evidence="5">
    <location>
        <begin position="24"/>
        <end position="310"/>
    </location>
</feature>
<dbReference type="GO" id="GO:0009279">
    <property type="term" value="C:cell outer membrane"/>
    <property type="evidence" value="ECO:0007669"/>
    <property type="project" value="UniProtKB-SubCell"/>
</dbReference>
<evidence type="ECO:0000256" key="3">
    <source>
        <dbReference type="ARBA" id="ARBA00023237"/>
    </source>
</evidence>
<keyword evidence="8" id="KW-1185">Reference proteome</keyword>
<comment type="caution">
    <text evidence="7">The sequence shown here is derived from an EMBL/GenBank/DDBJ whole genome shotgun (WGS) entry which is preliminary data.</text>
</comment>
<dbReference type="Pfam" id="PF00691">
    <property type="entry name" value="OmpA"/>
    <property type="match status" value="1"/>
</dbReference>
<dbReference type="RefSeq" id="WP_007796853.1">
    <property type="nucleotide sequence ID" value="NZ_DS022276.1"/>
</dbReference>
<dbReference type="InterPro" id="IPR050330">
    <property type="entry name" value="Bact_OuterMem_StrucFunc"/>
</dbReference>
<evidence type="ECO:0000313" key="7">
    <source>
        <dbReference type="EMBL" id="EAU43800.1"/>
    </source>
</evidence>
<dbReference type="eggNOG" id="COG2885">
    <property type="taxonomic scope" value="Bacteria"/>
</dbReference>
<dbReference type="AlphaFoldDB" id="Q0FI03"/>
<dbReference type="InterPro" id="IPR036737">
    <property type="entry name" value="OmpA-like_sf"/>
</dbReference>
<keyword evidence="5" id="KW-0732">Signal</keyword>
<evidence type="ECO:0000256" key="2">
    <source>
        <dbReference type="ARBA" id="ARBA00023136"/>
    </source>
</evidence>
<organism evidence="7 8">
    <name type="scientific">Salipiger bermudensis (strain DSM 26914 / JCM 13377 / KCTC 12554 / HTCC2601)</name>
    <name type="common">Pelagibaca bermudensis</name>
    <dbReference type="NCBI Taxonomy" id="314265"/>
    <lineage>
        <taxon>Bacteria</taxon>
        <taxon>Pseudomonadati</taxon>
        <taxon>Pseudomonadota</taxon>
        <taxon>Alphaproteobacteria</taxon>
        <taxon>Rhodobacterales</taxon>
        <taxon>Roseobacteraceae</taxon>
        <taxon>Salipiger</taxon>
    </lineage>
</organism>
<dbReference type="PRINTS" id="PR01021">
    <property type="entry name" value="OMPADOMAIN"/>
</dbReference>
<sequence>MTNITRRLAEAALLAMLCSPAAALELTLPGGARLMGERISDPGSYAVPTGPWQDETGIPVIRSEGRILRQAWRIPSPDLTTLQVLAPLREQLEAEGYEIVFDCASARCGGFDFRFGTEVIPAPEMYVDLTAFRFLSAQGPGGDHVTLLVSRSNAASYVQVIQSGGGEQTEAPTPPENPPPAAVQVADVANFELEAKGHMILRDLRFESGSASLGDDAVASLDAIAAYLAETPDRRVLFVGHTDATGSLEANIAVSRARADAAMDYVRGKGVAAAQLGSEGAGYLAPVASNLTEVGREENRRVEAILLPTE</sequence>
<evidence type="ECO:0000256" key="4">
    <source>
        <dbReference type="PROSITE-ProRule" id="PRU00473"/>
    </source>
</evidence>
<dbReference type="EMBL" id="AATQ01000065">
    <property type="protein sequence ID" value="EAU43800.1"/>
    <property type="molecule type" value="Genomic_DNA"/>
</dbReference>
<evidence type="ECO:0000259" key="6">
    <source>
        <dbReference type="PROSITE" id="PS51123"/>
    </source>
</evidence>
<dbReference type="PROSITE" id="PS51123">
    <property type="entry name" value="OMPA_2"/>
    <property type="match status" value="1"/>
</dbReference>
<feature type="domain" description="OmpA-like" evidence="6">
    <location>
        <begin position="193"/>
        <end position="310"/>
    </location>
</feature>
<keyword evidence="2 4" id="KW-0472">Membrane</keyword>
<dbReference type="HOGENOM" id="CLU_055761_0_0_5"/>
<dbReference type="PANTHER" id="PTHR30329:SF21">
    <property type="entry name" value="LIPOPROTEIN YIAD-RELATED"/>
    <property type="match status" value="1"/>
</dbReference>
<dbReference type="SUPFAM" id="SSF103088">
    <property type="entry name" value="OmpA-like"/>
    <property type="match status" value="1"/>
</dbReference>
<dbReference type="Proteomes" id="UP000006230">
    <property type="component" value="Unassembled WGS sequence"/>
</dbReference>
<dbReference type="CDD" id="cd07185">
    <property type="entry name" value="OmpA_C-like"/>
    <property type="match status" value="1"/>
</dbReference>
<dbReference type="STRING" id="314265.R2601_16665"/>
<evidence type="ECO:0000256" key="5">
    <source>
        <dbReference type="SAM" id="SignalP"/>
    </source>
</evidence>
<dbReference type="InterPro" id="IPR006664">
    <property type="entry name" value="OMP_bac"/>
</dbReference>
<name>Q0FI03_SALBH</name>
<evidence type="ECO:0000256" key="1">
    <source>
        <dbReference type="ARBA" id="ARBA00004442"/>
    </source>
</evidence>
<dbReference type="InterPro" id="IPR006665">
    <property type="entry name" value="OmpA-like"/>
</dbReference>
<protein>
    <submittedName>
        <fullName evidence="7">OmpA domain protein</fullName>
    </submittedName>
</protein>
<dbReference type="Gene3D" id="3.30.1330.60">
    <property type="entry name" value="OmpA-like domain"/>
    <property type="match status" value="1"/>
</dbReference>
<comment type="subcellular location">
    <subcellularLocation>
        <location evidence="1">Cell outer membrane</location>
    </subcellularLocation>
</comment>
<gene>
    <name evidence="7" type="ORF">R2601_16665</name>
</gene>
<keyword evidence="3" id="KW-0998">Cell outer membrane</keyword>